<reference evidence="2 3" key="1">
    <citation type="submission" date="2023-01" db="EMBL/GenBank/DDBJ databases">
        <title>Novel diversity within Roseofilum (Cyanobacteria; Desertifilaceae) from marine benthic mats with descriptions of four novel species.</title>
        <authorList>
            <person name="Wang Y."/>
            <person name="Berthold D.E."/>
            <person name="Hu J."/>
            <person name="Lefler F.W."/>
            <person name="Laughinghouse H.D. IV."/>
        </authorList>
    </citation>
    <scope>NUCLEOTIDE SEQUENCE [LARGE SCALE GENOMIC DNA]</scope>
    <source>
        <strain evidence="2 3">BLCC-M91</strain>
    </source>
</reference>
<evidence type="ECO:0000259" key="1">
    <source>
        <dbReference type="PROSITE" id="PS50022"/>
    </source>
</evidence>
<evidence type="ECO:0000313" key="2">
    <source>
        <dbReference type="EMBL" id="MDJ1180798.1"/>
    </source>
</evidence>
<name>A0ABT7BNN2_9CYAN</name>
<dbReference type="EMBL" id="JAQPOK010000140">
    <property type="protein sequence ID" value="MDJ1180798.1"/>
    <property type="molecule type" value="Genomic_DNA"/>
</dbReference>
<sequence>MTITQILTQFDFSSYPPNGYWVLLPPVTQDTRIKILNLKTNVQRGNGEGLLRWARPDELPAESPDNYAEKIWEAEWKGEHWRIDLYIFDSAKEVILNSLPIVNRGFPYDRDLLGNTSTPAGFDLQQGFGLKVKFVDNGFGLPVPIPGQFIAIFGTGQTGTDSFTTPQINVDASTSVTNTADGKTIKSGMLPKAGWELSGSESAPWAPGASYYEYGQGDLLYLIDGDDSTKWESATAGNSHDKKIQIHLGKEYQINGIRLKTGDFPHKLKGRILVSTDMGVWREVYPVGFLEGDINFAKVAARWVSIECKVTDNTPYDIWHLYEVTLFGDITQETEEANNPVISAFPWGIEYVYWGETGSSSPALDSEPLERKEADSYLHISPDSDGIPQLNYAPFNVTFDNNWNQAWTPSEKMTGEFSGIEIDLKQNYDIELIDAQFQTSPKQWRGHLIGSKDKQAWVILASGFISELRATAINFTQCRFLRIWNNPQANLLNGLSTPPRMNKFRIFGSRSMQQIEPVIVPDEPTILQAANMRLDLSGAAPGALTSTSGFSLVPGGTAPTLVEGAAGKHIAWRYPNNSTDMHLLHPGVPVQCILAEIRSPTPYWGHAGQSEWSHGGFFGGTNLHAFNFNEGGTHLVFGQTADGVRRNDVSISAPYDLHPIDEWFWLYIKFPTSHQASEWMLGRSRLSSWRVDVDLRNFLSWETAPSDEEIDEVVAFLS</sequence>
<evidence type="ECO:0000313" key="3">
    <source>
        <dbReference type="Proteomes" id="UP001231370"/>
    </source>
</evidence>
<dbReference type="Gene3D" id="2.60.120.260">
    <property type="entry name" value="Galactose-binding domain-like"/>
    <property type="match status" value="1"/>
</dbReference>
<feature type="domain" description="F5/8 type C" evidence="1">
    <location>
        <begin position="188"/>
        <end position="329"/>
    </location>
</feature>
<organism evidence="2 3">
    <name type="scientific">Roseofilum halophilum BLCC-M91</name>
    <dbReference type="NCBI Taxonomy" id="3022259"/>
    <lineage>
        <taxon>Bacteria</taxon>
        <taxon>Bacillati</taxon>
        <taxon>Cyanobacteriota</taxon>
        <taxon>Cyanophyceae</taxon>
        <taxon>Desertifilales</taxon>
        <taxon>Desertifilaceae</taxon>
        <taxon>Roseofilum</taxon>
        <taxon>Roseofilum halophilum</taxon>
    </lineage>
</organism>
<dbReference type="Proteomes" id="UP001231370">
    <property type="component" value="Unassembled WGS sequence"/>
</dbReference>
<protein>
    <submittedName>
        <fullName evidence="2">Discoidin domain-containing protein</fullName>
    </submittedName>
</protein>
<gene>
    <name evidence="2" type="ORF">PJF56_18215</name>
</gene>
<dbReference type="InterPro" id="IPR000421">
    <property type="entry name" value="FA58C"/>
</dbReference>
<comment type="caution">
    <text evidence="2">The sequence shown here is derived from an EMBL/GenBank/DDBJ whole genome shotgun (WGS) entry which is preliminary data.</text>
</comment>
<dbReference type="RefSeq" id="WP_283764099.1">
    <property type="nucleotide sequence ID" value="NZ_JAQPOK010000140.1"/>
</dbReference>
<proteinExistence type="predicted"/>
<dbReference type="PROSITE" id="PS50022">
    <property type="entry name" value="FA58C_3"/>
    <property type="match status" value="1"/>
</dbReference>
<dbReference type="Pfam" id="PF00754">
    <property type="entry name" value="F5_F8_type_C"/>
    <property type="match status" value="1"/>
</dbReference>
<dbReference type="SUPFAM" id="SSF49785">
    <property type="entry name" value="Galactose-binding domain-like"/>
    <property type="match status" value="2"/>
</dbReference>
<dbReference type="InterPro" id="IPR008979">
    <property type="entry name" value="Galactose-bd-like_sf"/>
</dbReference>
<accession>A0ABT7BNN2</accession>
<keyword evidence="3" id="KW-1185">Reference proteome</keyword>